<protein>
    <submittedName>
        <fullName evidence="2">Uncharacterized protein</fullName>
    </submittedName>
</protein>
<name>A0A9Q3KK55_9BASI</name>
<comment type="caution">
    <text evidence="2">The sequence shown here is derived from an EMBL/GenBank/DDBJ whole genome shotgun (WGS) entry which is preliminary data.</text>
</comment>
<accession>A0A9Q3KK55</accession>
<evidence type="ECO:0000313" key="2">
    <source>
        <dbReference type="EMBL" id="MBW0581222.1"/>
    </source>
</evidence>
<evidence type="ECO:0000313" key="3">
    <source>
        <dbReference type="Proteomes" id="UP000765509"/>
    </source>
</evidence>
<organism evidence="2 3">
    <name type="scientific">Austropuccinia psidii MF-1</name>
    <dbReference type="NCBI Taxonomy" id="1389203"/>
    <lineage>
        <taxon>Eukaryota</taxon>
        <taxon>Fungi</taxon>
        <taxon>Dikarya</taxon>
        <taxon>Basidiomycota</taxon>
        <taxon>Pucciniomycotina</taxon>
        <taxon>Pucciniomycetes</taxon>
        <taxon>Pucciniales</taxon>
        <taxon>Sphaerophragmiaceae</taxon>
        <taxon>Austropuccinia</taxon>
    </lineage>
</organism>
<dbReference type="AlphaFoldDB" id="A0A9Q3KK55"/>
<feature type="compositionally biased region" description="Basic residues" evidence="1">
    <location>
        <begin position="48"/>
        <end position="57"/>
    </location>
</feature>
<sequence length="131" mass="14302">MAELLVHGGPWPKLGPTGFMAKNGVHEAKRGLNGLQTVDRESRPTGCRSRRGPKWPKKANDGRIWPEAIGRCYGVGAMEHPRGSIEPNLAPGWIAATIKEEGQTRGCDRRHQNALMRHSPSSSEALFSPAN</sequence>
<feature type="region of interest" description="Disordered" evidence="1">
    <location>
        <begin position="30"/>
        <end position="61"/>
    </location>
</feature>
<feature type="region of interest" description="Disordered" evidence="1">
    <location>
        <begin position="103"/>
        <end position="131"/>
    </location>
</feature>
<reference evidence="2" key="1">
    <citation type="submission" date="2021-03" db="EMBL/GenBank/DDBJ databases">
        <title>Draft genome sequence of rust myrtle Austropuccinia psidii MF-1, a brazilian biotype.</title>
        <authorList>
            <person name="Quecine M.C."/>
            <person name="Pachon D.M.R."/>
            <person name="Bonatelli M.L."/>
            <person name="Correr F.H."/>
            <person name="Franceschini L.M."/>
            <person name="Leite T.F."/>
            <person name="Margarido G.R.A."/>
            <person name="Almeida C.A."/>
            <person name="Ferrarezi J.A."/>
            <person name="Labate C.A."/>
        </authorList>
    </citation>
    <scope>NUCLEOTIDE SEQUENCE</scope>
    <source>
        <strain evidence="2">MF-1</strain>
    </source>
</reference>
<proteinExistence type="predicted"/>
<feature type="compositionally biased region" description="Polar residues" evidence="1">
    <location>
        <begin position="119"/>
        <end position="131"/>
    </location>
</feature>
<keyword evidence="3" id="KW-1185">Reference proteome</keyword>
<gene>
    <name evidence="2" type="ORF">O181_120937</name>
</gene>
<evidence type="ECO:0000256" key="1">
    <source>
        <dbReference type="SAM" id="MobiDB-lite"/>
    </source>
</evidence>
<dbReference type="EMBL" id="AVOT02109484">
    <property type="protein sequence ID" value="MBW0581222.1"/>
    <property type="molecule type" value="Genomic_DNA"/>
</dbReference>
<dbReference type="Proteomes" id="UP000765509">
    <property type="component" value="Unassembled WGS sequence"/>
</dbReference>